<evidence type="ECO:0000256" key="2">
    <source>
        <dbReference type="ARBA" id="ARBA00006899"/>
    </source>
</evidence>
<sequence>MAETRRMGRCGVDNCKQTRYTLQDGQWYCRNGHLKSGEVEMEADDEGFGQVGRAARREKTEVKKVLKLLRGRKGFELYIKCYQILLQKQVWWLMKTMGASDELEIIVRDLWALRLQILTWTLPEVAASQPTSRASSKGPDYDGESSASSYLYTSDSDCTVSTTRSSRRRRQKRVPKAADRPKLIESLSLCYLGLLLLKTGINLGDFYRWVESQQLIYLRAINEIPEAMKEKLSAEYWISFDPTHAVKRGVLHNTVRNMIVVFHEKFGITFPPINKELLLAGYINELGLPLEIYTATKWLAGQLFITFEWPSLEKGLTSRREGHWPDAKLMALVIIAVKLSYGLDRVKRKPEQNTDLLATQLPWPKWEKFLREGNDARHGNMHKEGVFGGKSKLQVDVMEADVFKMQDKDMDWYLEWYEKTWLGTNEEEGSGVKNPNKLPQGLLNLFPTEKPETHDLPAAVAGEGTAATEGEGEVPSPKTKEAKRDLQNRLVELHETTIFEEKGPGIRSGEEYLYFTTEEDLPSQLRTLMQAAADLLGIERKELMQVVTALDVQLYQHILRVRREEKRQKMMTVGGGIQDAVRIRSEEPEQDEGDEGDGDQEQQEEEDSEEEPELPPLRGTGGSPEL</sequence>
<keyword evidence="15" id="KW-1185">Reference proteome</keyword>
<dbReference type="PANTHER" id="PTHR31576:SF2">
    <property type="entry name" value="TATA BOX-BINDING PROTEIN-ASSOCIATED FACTOR RNA POLYMERASE I SUBUNIT B"/>
    <property type="match status" value="1"/>
</dbReference>
<feature type="domain" description="Rrn7/TAF1B C-terminal cyclin" evidence="13">
    <location>
        <begin position="247"/>
        <end position="421"/>
    </location>
</feature>
<feature type="region of interest" description="Disordered" evidence="10">
    <location>
        <begin position="568"/>
        <end position="626"/>
    </location>
</feature>
<keyword evidence="7" id="KW-0238">DNA-binding</keyword>
<dbReference type="STRING" id="1076935.U4KV96"/>
<evidence type="ECO:0000256" key="4">
    <source>
        <dbReference type="ARBA" id="ARBA00022771"/>
    </source>
</evidence>
<keyword evidence="4" id="KW-0863">Zinc-finger</keyword>
<feature type="compositionally biased region" description="Basic residues" evidence="10">
    <location>
        <begin position="165"/>
        <end position="175"/>
    </location>
</feature>
<dbReference type="PANTHER" id="PTHR31576">
    <property type="entry name" value="TATA BOX-BINDING PROTEIN-ASSOCIATED FACTOR RNA POLYMERASE I SUBUNIT B"/>
    <property type="match status" value="1"/>
</dbReference>
<dbReference type="EMBL" id="HF935235">
    <property type="protein sequence ID" value="CCX05157.1"/>
    <property type="molecule type" value="Genomic_DNA"/>
</dbReference>
<gene>
    <name evidence="14" type="ORF">PCON_04744</name>
</gene>
<dbReference type="GO" id="GO:0001164">
    <property type="term" value="F:RNA polymerase I core promoter sequence-specific DNA binding"/>
    <property type="evidence" value="ECO:0007669"/>
    <property type="project" value="InterPro"/>
</dbReference>
<evidence type="ECO:0000313" key="15">
    <source>
        <dbReference type="Proteomes" id="UP000018144"/>
    </source>
</evidence>
<dbReference type="AlphaFoldDB" id="U4KV96"/>
<evidence type="ECO:0000256" key="1">
    <source>
        <dbReference type="ARBA" id="ARBA00004604"/>
    </source>
</evidence>
<evidence type="ECO:0000256" key="5">
    <source>
        <dbReference type="ARBA" id="ARBA00022833"/>
    </source>
</evidence>
<feature type="compositionally biased region" description="Low complexity" evidence="10">
    <location>
        <begin position="145"/>
        <end position="164"/>
    </location>
</feature>
<evidence type="ECO:0000256" key="7">
    <source>
        <dbReference type="ARBA" id="ARBA00023125"/>
    </source>
</evidence>
<dbReference type="GO" id="GO:0008270">
    <property type="term" value="F:zinc ion binding"/>
    <property type="evidence" value="ECO:0007669"/>
    <property type="project" value="UniProtKB-KW"/>
</dbReference>
<dbReference type="GO" id="GO:0003743">
    <property type="term" value="F:translation initiation factor activity"/>
    <property type="evidence" value="ECO:0007669"/>
    <property type="project" value="UniProtKB-KW"/>
</dbReference>
<dbReference type="eggNOG" id="KOG0003">
    <property type="taxonomic scope" value="Eukaryota"/>
</dbReference>
<feature type="compositionally biased region" description="Acidic residues" evidence="10">
    <location>
        <begin position="588"/>
        <end position="613"/>
    </location>
</feature>
<accession>U4KV96</accession>
<feature type="region of interest" description="Disordered" evidence="10">
    <location>
        <begin position="463"/>
        <end position="482"/>
    </location>
</feature>
<evidence type="ECO:0000256" key="10">
    <source>
        <dbReference type="SAM" id="MobiDB-lite"/>
    </source>
</evidence>
<dbReference type="Pfam" id="PF20644">
    <property type="entry name" value="Rrn7_cyclin_N"/>
    <property type="match status" value="1"/>
</dbReference>
<evidence type="ECO:0000313" key="14">
    <source>
        <dbReference type="EMBL" id="CCX05157.1"/>
    </source>
</evidence>
<name>U4KV96_PYROM</name>
<evidence type="ECO:0000259" key="13">
    <source>
        <dbReference type="Pfam" id="PF20645"/>
    </source>
</evidence>
<keyword evidence="6" id="KW-0805">Transcription regulation</keyword>
<protein>
    <submittedName>
        <fullName evidence="14">Similar to RNA polymerase I-specific transcription initiation factor rrn7 acc. no. Q9UST5</fullName>
    </submittedName>
</protein>
<dbReference type="Pfam" id="PF11781">
    <property type="entry name" value="Zn_ribbon_RRN7"/>
    <property type="match status" value="1"/>
</dbReference>
<dbReference type="Pfam" id="PF20645">
    <property type="entry name" value="Rrn7_cyclin_C"/>
    <property type="match status" value="1"/>
</dbReference>
<dbReference type="OMA" id="IAEMFPI"/>
<reference evidence="14 15" key="1">
    <citation type="journal article" date="2013" name="PLoS Genet.">
        <title>The genome and development-dependent transcriptomes of Pyronema confluens: a window into fungal evolution.</title>
        <authorList>
            <person name="Traeger S."/>
            <person name="Altegoer F."/>
            <person name="Freitag M."/>
            <person name="Gabaldon T."/>
            <person name="Kempken F."/>
            <person name="Kumar A."/>
            <person name="Marcet-Houben M."/>
            <person name="Poggeler S."/>
            <person name="Stajich J.E."/>
            <person name="Nowrousian M."/>
        </authorList>
    </citation>
    <scope>NUCLEOTIDE SEQUENCE [LARGE SCALE GENOMIC DNA]</scope>
    <source>
        <strain evidence="15">CBS 100304</strain>
        <tissue evidence="14">Vegetative mycelium</tissue>
    </source>
</reference>
<keyword evidence="5" id="KW-0862">Zinc</keyword>
<evidence type="ECO:0000256" key="8">
    <source>
        <dbReference type="ARBA" id="ARBA00023163"/>
    </source>
</evidence>
<keyword evidence="14" id="KW-0396">Initiation factor</keyword>
<evidence type="ECO:0000256" key="3">
    <source>
        <dbReference type="ARBA" id="ARBA00022723"/>
    </source>
</evidence>
<evidence type="ECO:0000259" key="11">
    <source>
        <dbReference type="Pfam" id="PF11781"/>
    </source>
</evidence>
<dbReference type="GO" id="GO:0042790">
    <property type="term" value="P:nucleolar large rRNA transcription by RNA polymerase I"/>
    <property type="evidence" value="ECO:0007669"/>
    <property type="project" value="TreeGrafter"/>
</dbReference>
<dbReference type="GO" id="GO:0070860">
    <property type="term" value="C:RNA polymerase I core factor complex"/>
    <property type="evidence" value="ECO:0007669"/>
    <property type="project" value="InterPro"/>
</dbReference>
<feature type="domain" description="RRN7-type" evidence="11">
    <location>
        <begin position="9"/>
        <end position="36"/>
    </location>
</feature>
<keyword evidence="9" id="KW-0539">Nucleus</keyword>
<evidence type="ECO:0000256" key="9">
    <source>
        <dbReference type="ARBA" id="ARBA00023242"/>
    </source>
</evidence>
<proteinExistence type="inferred from homology"/>
<dbReference type="OrthoDB" id="428577at2759"/>
<keyword evidence="14" id="KW-0648">Protein biosynthesis</keyword>
<keyword evidence="8" id="KW-0804">Transcription</keyword>
<evidence type="ECO:0000256" key="6">
    <source>
        <dbReference type="ARBA" id="ARBA00023015"/>
    </source>
</evidence>
<keyword evidence="3" id="KW-0479">Metal-binding</keyword>
<dbReference type="InterPro" id="IPR048538">
    <property type="entry name" value="Rrn7_cyclin_C"/>
</dbReference>
<dbReference type="InterPro" id="IPR021752">
    <property type="entry name" value="TF_Rrn7_Zf"/>
</dbReference>
<comment type="subcellular location">
    <subcellularLocation>
        <location evidence="1">Nucleus</location>
        <location evidence="1">Nucleolus</location>
    </subcellularLocation>
</comment>
<dbReference type="InterPro" id="IPR048540">
    <property type="entry name" value="Rrn7_cyclin_N"/>
</dbReference>
<dbReference type="Proteomes" id="UP000018144">
    <property type="component" value="Unassembled WGS sequence"/>
</dbReference>
<feature type="region of interest" description="Disordered" evidence="10">
    <location>
        <begin position="129"/>
        <end position="177"/>
    </location>
</feature>
<evidence type="ECO:0000259" key="12">
    <source>
        <dbReference type="Pfam" id="PF20644"/>
    </source>
</evidence>
<dbReference type="InterPro" id="IPR033599">
    <property type="entry name" value="TAF1B/Rrn7"/>
</dbReference>
<feature type="domain" description="Rrn7/TAF1B N-terminal cyclin" evidence="12">
    <location>
        <begin position="82"/>
        <end position="225"/>
    </location>
</feature>
<comment type="similarity">
    <text evidence="2">Belongs to the RRN7/TAF1B family.</text>
</comment>
<organism evidence="14 15">
    <name type="scientific">Pyronema omphalodes (strain CBS 100304)</name>
    <name type="common">Pyronema confluens</name>
    <dbReference type="NCBI Taxonomy" id="1076935"/>
    <lineage>
        <taxon>Eukaryota</taxon>
        <taxon>Fungi</taxon>
        <taxon>Dikarya</taxon>
        <taxon>Ascomycota</taxon>
        <taxon>Pezizomycotina</taxon>
        <taxon>Pezizomycetes</taxon>
        <taxon>Pezizales</taxon>
        <taxon>Pyronemataceae</taxon>
        <taxon>Pyronema</taxon>
    </lineage>
</organism>